<dbReference type="Pfam" id="PF10990">
    <property type="entry name" value="DUF2809"/>
    <property type="match status" value="1"/>
</dbReference>
<protein>
    <submittedName>
        <fullName evidence="2">Uncharacterized protein DUF2809</fullName>
    </submittedName>
</protein>
<organism evidence="2 3">
    <name type="scientific">Actinoplanes xinjiangensis</name>
    <dbReference type="NCBI Taxonomy" id="512350"/>
    <lineage>
        <taxon>Bacteria</taxon>
        <taxon>Bacillati</taxon>
        <taxon>Actinomycetota</taxon>
        <taxon>Actinomycetes</taxon>
        <taxon>Micromonosporales</taxon>
        <taxon>Micromonosporaceae</taxon>
        <taxon>Actinoplanes</taxon>
    </lineage>
</organism>
<keyword evidence="1" id="KW-0472">Membrane</keyword>
<name>A0A316F509_9ACTN</name>
<sequence>MGSPEITAGFRTPPTIAAMSISYGRFRLAMLGAALGFLATALAIRAVAPLGSWAEQSSGTALYASMTWAGVRFLAPRRGPYAAGGIALAWCWGAELFQLTGIPAALSADSLAARLVLGVAFDPVDLIWYPLGIVPLVLLHRLRAAVPGRP</sequence>
<evidence type="ECO:0000256" key="1">
    <source>
        <dbReference type="SAM" id="Phobius"/>
    </source>
</evidence>
<dbReference type="EMBL" id="QGGR01000018">
    <property type="protein sequence ID" value="PWK40887.1"/>
    <property type="molecule type" value="Genomic_DNA"/>
</dbReference>
<comment type="caution">
    <text evidence="2">The sequence shown here is derived from an EMBL/GenBank/DDBJ whole genome shotgun (WGS) entry which is preliminary data.</text>
</comment>
<keyword evidence="3" id="KW-1185">Reference proteome</keyword>
<keyword evidence="1" id="KW-1133">Transmembrane helix</keyword>
<dbReference type="AlphaFoldDB" id="A0A316F509"/>
<feature type="transmembrane region" description="Helical" evidence="1">
    <location>
        <begin position="60"/>
        <end position="75"/>
    </location>
</feature>
<proteinExistence type="predicted"/>
<evidence type="ECO:0000313" key="2">
    <source>
        <dbReference type="EMBL" id="PWK40887.1"/>
    </source>
</evidence>
<accession>A0A316F509</accession>
<feature type="transmembrane region" description="Helical" evidence="1">
    <location>
        <begin position="28"/>
        <end position="48"/>
    </location>
</feature>
<dbReference type="InterPro" id="IPR021257">
    <property type="entry name" value="DUF2809"/>
</dbReference>
<feature type="transmembrane region" description="Helical" evidence="1">
    <location>
        <begin position="87"/>
        <end position="106"/>
    </location>
</feature>
<dbReference type="Proteomes" id="UP000245697">
    <property type="component" value="Unassembled WGS sequence"/>
</dbReference>
<evidence type="ECO:0000313" key="3">
    <source>
        <dbReference type="Proteomes" id="UP000245697"/>
    </source>
</evidence>
<reference evidence="2 3" key="1">
    <citation type="submission" date="2018-05" db="EMBL/GenBank/DDBJ databases">
        <title>Genomic Encyclopedia of Archaeal and Bacterial Type Strains, Phase II (KMG-II): from individual species to whole genera.</title>
        <authorList>
            <person name="Goeker M."/>
        </authorList>
    </citation>
    <scope>NUCLEOTIDE SEQUENCE [LARGE SCALE GENOMIC DNA]</scope>
    <source>
        <strain evidence="2 3">DSM 45184</strain>
    </source>
</reference>
<feature type="transmembrane region" description="Helical" evidence="1">
    <location>
        <begin position="126"/>
        <end position="142"/>
    </location>
</feature>
<keyword evidence="1" id="KW-0812">Transmembrane</keyword>
<gene>
    <name evidence="2" type="ORF">BC793_118117</name>
</gene>